<feature type="non-terminal residue" evidence="2">
    <location>
        <position position="98"/>
    </location>
</feature>
<organism evidence="2 3">
    <name type="scientific">Erysiphe pulchra</name>
    <dbReference type="NCBI Taxonomy" id="225359"/>
    <lineage>
        <taxon>Eukaryota</taxon>
        <taxon>Fungi</taxon>
        <taxon>Dikarya</taxon>
        <taxon>Ascomycota</taxon>
        <taxon>Pezizomycotina</taxon>
        <taxon>Leotiomycetes</taxon>
        <taxon>Erysiphales</taxon>
        <taxon>Erysiphaceae</taxon>
        <taxon>Erysiphe</taxon>
    </lineage>
</organism>
<accession>A0A2S4PRY7</accession>
<dbReference type="Proteomes" id="UP000237438">
    <property type="component" value="Unassembled WGS sequence"/>
</dbReference>
<feature type="region of interest" description="Disordered" evidence="1">
    <location>
        <begin position="1"/>
        <end position="98"/>
    </location>
</feature>
<feature type="compositionally biased region" description="Pro residues" evidence="1">
    <location>
        <begin position="21"/>
        <end position="35"/>
    </location>
</feature>
<proteinExistence type="predicted"/>
<dbReference type="AlphaFoldDB" id="A0A2S4PRY7"/>
<protein>
    <submittedName>
        <fullName evidence="2">Uncharacterized protein</fullName>
    </submittedName>
</protein>
<keyword evidence="3" id="KW-1185">Reference proteome</keyword>
<sequence length="98" mass="10594">MSNSMDITKETQAPSTDMGQQPPPIHPIPPLPNSPSPFAQSSQPSDTQIPNKSTVGRPILKPTAPSKRPTPDRTPQNSSEKTGIENAFLPKELREIIA</sequence>
<name>A0A2S4PRY7_9PEZI</name>
<gene>
    <name evidence="2" type="ORF">EPUL_005393</name>
</gene>
<evidence type="ECO:0000313" key="2">
    <source>
        <dbReference type="EMBL" id="POS84802.1"/>
    </source>
</evidence>
<comment type="caution">
    <text evidence="2">The sequence shown here is derived from an EMBL/GenBank/DDBJ whole genome shotgun (WGS) entry which is preliminary data.</text>
</comment>
<evidence type="ECO:0000256" key="1">
    <source>
        <dbReference type="SAM" id="MobiDB-lite"/>
    </source>
</evidence>
<evidence type="ECO:0000313" key="3">
    <source>
        <dbReference type="Proteomes" id="UP000237438"/>
    </source>
</evidence>
<reference evidence="2 3" key="1">
    <citation type="submission" date="2017-10" db="EMBL/GenBank/DDBJ databases">
        <title>Development of genomic resources for the powdery mildew, Erysiphe pulchra.</title>
        <authorList>
            <person name="Wadl P.A."/>
            <person name="Mack B.M."/>
            <person name="Moore G."/>
            <person name="Beltz S.B."/>
        </authorList>
    </citation>
    <scope>NUCLEOTIDE SEQUENCE [LARGE SCALE GENOMIC DNA]</scope>
    <source>
        <strain evidence="2">Cflorida</strain>
    </source>
</reference>
<feature type="compositionally biased region" description="Polar residues" evidence="1">
    <location>
        <begin position="1"/>
        <end position="19"/>
    </location>
</feature>
<feature type="compositionally biased region" description="Low complexity" evidence="1">
    <location>
        <begin position="36"/>
        <end position="45"/>
    </location>
</feature>
<dbReference type="EMBL" id="PEDP01000853">
    <property type="protein sequence ID" value="POS84802.1"/>
    <property type="molecule type" value="Genomic_DNA"/>
</dbReference>